<dbReference type="PRINTS" id="PR00364">
    <property type="entry name" value="DISEASERSIST"/>
</dbReference>
<feature type="domain" description="Disease resistance protein winged helix" evidence="6">
    <location>
        <begin position="419"/>
        <end position="467"/>
    </location>
</feature>
<comment type="caution">
    <text evidence="7">The sequence shown here is derived from an EMBL/GenBank/DDBJ whole genome shotgun (WGS) entry which is preliminary data.</text>
</comment>
<sequence>MAEYAVSTAVRKLTTWLIEEAVLLKGVSEEVQHLRDTLSWMQGFLEDADAVQERSERFQAWMSQIREVAFEAEVAIETYISNTAARSSWRKVLKPIHLFKIRRKIEKIQARMEHISKQKESFGITSINNQEGGEALISTNERLRWWRQPSPNMQEDDLVDLVEDTKALITQLSTMGRSRCVVSIVGMGGLGKTTLAKKLYNHPQLGNQFACRSFVYVSQEYKRREILQKIIEDVNCPHDRGDLEKLKEETMVEMLHVFLKDRRYLVILDDIWKKEVWDGLKAAFPSGEMGSKVMVTTRFRDVAVYADPRSIPYEPRMLTEHESLELFLKKALPGVDDIPSNLQKLGREMVVKCGGLPLAVVVLGGLLSTKMKTTVEWERVLQNISWHLISAQDQVSAILALSYIDMPIHLKSCFLHLGIFPEDSSIEKMYLIRLWVAEGFLPQQGEEIEEGVAENCLNQLLDRCMIPGGNANISWQR</sequence>
<dbReference type="GO" id="GO:0016787">
    <property type="term" value="F:hydrolase activity"/>
    <property type="evidence" value="ECO:0007669"/>
    <property type="project" value="UniProtKB-KW"/>
</dbReference>
<reference evidence="7 8" key="1">
    <citation type="journal article" date="2018" name="Nat. Genet.">
        <title>The Rosa genome provides new insights in the design of modern roses.</title>
        <authorList>
            <person name="Bendahmane M."/>
        </authorList>
    </citation>
    <scope>NUCLEOTIDE SEQUENCE [LARGE SCALE GENOMIC DNA]</scope>
    <source>
        <strain evidence="8">cv. Old Blush</strain>
    </source>
</reference>
<keyword evidence="3" id="KW-0611">Plant defense</keyword>
<dbReference type="Pfam" id="PF18052">
    <property type="entry name" value="Rx_N"/>
    <property type="match status" value="1"/>
</dbReference>
<proteinExistence type="predicted"/>
<dbReference type="InterPro" id="IPR036388">
    <property type="entry name" value="WH-like_DNA-bd_sf"/>
</dbReference>
<dbReference type="PANTHER" id="PTHR23155">
    <property type="entry name" value="DISEASE RESISTANCE PROTEIN RP"/>
    <property type="match status" value="1"/>
</dbReference>
<dbReference type="Gene3D" id="1.20.5.4130">
    <property type="match status" value="1"/>
</dbReference>
<feature type="domain" description="Disease resistance N-terminal" evidence="5">
    <location>
        <begin position="5"/>
        <end position="91"/>
    </location>
</feature>
<feature type="domain" description="NB-ARC" evidence="4">
    <location>
        <begin position="165"/>
        <end position="333"/>
    </location>
</feature>
<dbReference type="InterPro" id="IPR042197">
    <property type="entry name" value="Apaf_helical"/>
</dbReference>
<dbReference type="Pfam" id="PF00931">
    <property type="entry name" value="NB-ARC"/>
    <property type="match status" value="1"/>
</dbReference>
<dbReference type="InterPro" id="IPR038005">
    <property type="entry name" value="RX-like_CC"/>
</dbReference>
<dbReference type="Gene3D" id="1.10.8.430">
    <property type="entry name" value="Helical domain of apoptotic protease-activating factors"/>
    <property type="match status" value="1"/>
</dbReference>
<dbReference type="Gene3D" id="1.10.10.10">
    <property type="entry name" value="Winged helix-like DNA-binding domain superfamily/Winged helix DNA-binding domain"/>
    <property type="match status" value="1"/>
</dbReference>
<keyword evidence="7" id="KW-0378">Hydrolase</keyword>
<dbReference type="InterPro" id="IPR041118">
    <property type="entry name" value="Rx_N"/>
</dbReference>
<dbReference type="InterPro" id="IPR002182">
    <property type="entry name" value="NB-ARC"/>
</dbReference>
<dbReference type="GO" id="GO:0098542">
    <property type="term" value="P:defense response to other organism"/>
    <property type="evidence" value="ECO:0007669"/>
    <property type="project" value="TreeGrafter"/>
</dbReference>
<evidence type="ECO:0000259" key="4">
    <source>
        <dbReference type="Pfam" id="PF00931"/>
    </source>
</evidence>
<dbReference type="SUPFAM" id="SSF52540">
    <property type="entry name" value="P-loop containing nucleoside triphosphate hydrolases"/>
    <property type="match status" value="1"/>
</dbReference>
<dbReference type="OMA" id="RMEHISK"/>
<dbReference type="Gramene" id="PRQ19194">
    <property type="protein sequence ID" value="PRQ19194"/>
    <property type="gene ID" value="RchiOBHm_Chr7g0214541"/>
</dbReference>
<evidence type="ECO:0000313" key="7">
    <source>
        <dbReference type="EMBL" id="PRQ19194.1"/>
    </source>
</evidence>
<keyword evidence="2" id="KW-0547">Nucleotide-binding</keyword>
<accession>A0A2P6PB90</accession>
<name>A0A2P6PB90_ROSCH</name>
<organism evidence="7 8">
    <name type="scientific">Rosa chinensis</name>
    <name type="common">China rose</name>
    <dbReference type="NCBI Taxonomy" id="74649"/>
    <lineage>
        <taxon>Eukaryota</taxon>
        <taxon>Viridiplantae</taxon>
        <taxon>Streptophyta</taxon>
        <taxon>Embryophyta</taxon>
        <taxon>Tracheophyta</taxon>
        <taxon>Spermatophyta</taxon>
        <taxon>Magnoliopsida</taxon>
        <taxon>eudicotyledons</taxon>
        <taxon>Gunneridae</taxon>
        <taxon>Pentapetalae</taxon>
        <taxon>rosids</taxon>
        <taxon>fabids</taxon>
        <taxon>Rosales</taxon>
        <taxon>Rosaceae</taxon>
        <taxon>Rosoideae</taxon>
        <taxon>Rosoideae incertae sedis</taxon>
        <taxon>Rosa</taxon>
    </lineage>
</organism>
<dbReference type="CDD" id="cd14798">
    <property type="entry name" value="RX-CC_like"/>
    <property type="match status" value="1"/>
</dbReference>
<dbReference type="InterPro" id="IPR058922">
    <property type="entry name" value="WHD_DRP"/>
</dbReference>
<dbReference type="InterPro" id="IPR044974">
    <property type="entry name" value="Disease_R_plants"/>
</dbReference>
<evidence type="ECO:0000256" key="3">
    <source>
        <dbReference type="ARBA" id="ARBA00022821"/>
    </source>
</evidence>
<dbReference type="FunFam" id="3.40.50.300:FF:001091">
    <property type="entry name" value="Probable disease resistance protein At1g61300"/>
    <property type="match status" value="1"/>
</dbReference>
<evidence type="ECO:0000259" key="5">
    <source>
        <dbReference type="Pfam" id="PF18052"/>
    </source>
</evidence>
<evidence type="ECO:0000256" key="1">
    <source>
        <dbReference type="ARBA" id="ARBA00022737"/>
    </source>
</evidence>
<dbReference type="OrthoDB" id="3027644at2759"/>
<evidence type="ECO:0000313" key="8">
    <source>
        <dbReference type="Proteomes" id="UP000238479"/>
    </source>
</evidence>
<gene>
    <name evidence="7" type="ORF">RchiOBHm_Chr7g0214541</name>
</gene>
<keyword evidence="1" id="KW-0677">Repeat</keyword>
<dbReference type="GO" id="GO:0043531">
    <property type="term" value="F:ADP binding"/>
    <property type="evidence" value="ECO:0007669"/>
    <property type="project" value="InterPro"/>
</dbReference>
<evidence type="ECO:0000259" key="6">
    <source>
        <dbReference type="Pfam" id="PF23559"/>
    </source>
</evidence>
<dbReference type="Proteomes" id="UP000238479">
    <property type="component" value="Chromosome 7"/>
</dbReference>
<dbReference type="AlphaFoldDB" id="A0A2P6PB90"/>
<dbReference type="Gene3D" id="3.40.50.300">
    <property type="entry name" value="P-loop containing nucleotide triphosphate hydrolases"/>
    <property type="match status" value="1"/>
</dbReference>
<dbReference type="FunFam" id="1.10.8.430:FF:000003">
    <property type="entry name" value="Probable disease resistance protein At5g66910"/>
    <property type="match status" value="1"/>
</dbReference>
<dbReference type="Pfam" id="PF23559">
    <property type="entry name" value="WHD_DRP"/>
    <property type="match status" value="1"/>
</dbReference>
<dbReference type="PANTHER" id="PTHR23155:SF1193">
    <property type="entry name" value="DISEASE RESISTANCE PROTEIN RPP13-RELATED"/>
    <property type="match status" value="1"/>
</dbReference>
<dbReference type="InterPro" id="IPR027417">
    <property type="entry name" value="P-loop_NTPase"/>
</dbReference>
<keyword evidence="8" id="KW-1185">Reference proteome</keyword>
<evidence type="ECO:0000256" key="2">
    <source>
        <dbReference type="ARBA" id="ARBA00022741"/>
    </source>
</evidence>
<protein>
    <submittedName>
        <fullName evidence="7">Putative P-loop containing nucleoside triphosphate hydrolase</fullName>
    </submittedName>
</protein>
<dbReference type="EMBL" id="PDCK01000045">
    <property type="protein sequence ID" value="PRQ19194.1"/>
    <property type="molecule type" value="Genomic_DNA"/>
</dbReference>